<dbReference type="SUPFAM" id="SSF55073">
    <property type="entry name" value="Nucleotide cyclase"/>
    <property type="match status" value="1"/>
</dbReference>
<evidence type="ECO:0000256" key="4">
    <source>
        <dbReference type="ARBA" id="ARBA00022989"/>
    </source>
</evidence>
<dbReference type="GO" id="GO:0005886">
    <property type="term" value="C:plasma membrane"/>
    <property type="evidence" value="ECO:0007669"/>
    <property type="project" value="TreeGrafter"/>
</dbReference>
<dbReference type="RefSeq" id="XP_068348921.1">
    <property type="nucleotide sequence ID" value="XM_068511833.1"/>
</dbReference>
<dbReference type="EMBL" id="MLAK01001222">
    <property type="protein sequence ID" value="OHS95784.1"/>
    <property type="molecule type" value="Genomic_DNA"/>
</dbReference>
<evidence type="ECO:0000256" key="5">
    <source>
        <dbReference type="ARBA" id="ARBA00023136"/>
    </source>
</evidence>
<dbReference type="SUPFAM" id="SSF55785">
    <property type="entry name" value="PYP-like sensor domain (PAS domain)"/>
    <property type="match status" value="1"/>
</dbReference>
<dbReference type="PANTHER" id="PTHR11920">
    <property type="entry name" value="GUANYLYL CYCLASE"/>
    <property type="match status" value="1"/>
</dbReference>
<organism evidence="8 9">
    <name type="scientific">Tritrichomonas foetus</name>
    <dbReference type="NCBI Taxonomy" id="1144522"/>
    <lineage>
        <taxon>Eukaryota</taxon>
        <taxon>Metamonada</taxon>
        <taxon>Parabasalia</taxon>
        <taxon>Tritrichomonadida</taxon>
        <taxon>Tritrichomonadidae</taxon>
        <taxon>Tritrichomonas</taxon>
    </lineage>
</organism>
<dbReference type="PROSITE" id="PS50125">
    <property type="entry name" value="GUANYLATE_CYCLASE_2"/>
    <property type="match status" value="1"/>
</dbReference>
<evidence type="ECO:0000256" key="1">
    <source>
        <dbReference type="ARBA" id="ARBA00004370"/>
    </source>
</evidence>
<keyword evidence="6" id="KW-0456">Lyase</keyword>
<keyword evidence="3" id="KW-0547">Nucleotide-binding</keyword>
<keyword evidence="9" id="KW-1185">Reference proteome</keyword>
<dbReference type="GeneID" id="94846537"/>
<dbReference type="CDD" id="cd07302">
    <property type="entry name" value="CHD"/>
    <property type="match status" value="1"/>
</dbReference>
<dbReference type="CDD" id="cd00130">
    <property type="entry name" value="PAS"/>
    <property type="match status" value="1"/>
</dbReference>
<dbReference type="Pfam" id="PF00211">
    <property type="entry name" value="Guanylate_cyc"/>
    <property type="match status" value="1"/>
</dbReference>
<dbReference type="GO" id="GO:0035556">
    <property type="term" value="P:intracellular signal transduction"/>
    <property type="evidence" value="ECO:0007669"/>
    <property type="project" value="InterPro"/>
</dbReference>
<evidence type="ECO:0000313" key="8">
    <source>
        <dbReference type="EMBL" id="OHS95784.1"/>
    </source>
</evidence>
<dbReference type="AlphaFoldDB" id="A0A1J4J9F9"/>
<evidence type="ECO:0000256" key="6">
    <source>
        <dbReference type="ARBA" id="ARBA00023239"/>
    </source>
</evidence>
<comment type="subcellular location">
    <subcellularLocation>
        <location evidence="1">Membrane</location>
    </subcellularLocation>
</comment>
<keyword evidence="4" id="KW-1133">Transmembrane helix</keyword>
<evidence type="ECO:0000313" key="9">
    <source>
        <dbReference type="Proteomes" id="UP000179807"/>
    </source>
</evidence>
<accession>A0A1J4J9F9</accession>
<dbReference type="InterPro" id="IPR029787">
    <property type="entry name" value="Nucleotide_cyclase"/>
</dbReference>
<dbReference type="OrthoDB" id="302535at2759"/>
<dbReference type="GO" id="GO:0001653">
    <property type="term" value="F:peptide receptor activity"/>
    <property type="evidence" value="ECO:0007669"/>
    <property type="project" value="TreeGrafter"/>
</dbReference>
<dbReference type="GO" id="GO:0000166">
    <property type="term" value="F:nucleotide binding"/>
    <property type="evidence" value="ECO:0007669"/>
    <property type="project" value="UniProtKB-KW"/>
</dbReference>
<proteinExistence type="predicted"/>
<dbReference type="GO" id="GO:0007168">
    <property type="term" value="P:receptor guanylyl cyclase signaling pathway"/>
    <property type="evidence" value="ECO:0007669"/>
    <property type="project" value="TreeGrafter"/>
</dbReference>
<dbReference type="Gene3D" id="3.30.70.1230">
    <property type="entry name" value="Nucleotide cyclase"/>
    <property type="match status" value="1"/>
</dbReference>
<name>A0A1J4J9F9_9EUKA</name>
<dbReference type="PANTHER" id="PTHR11920:SF335">
    <property type="entry name" value="GUANYLATE CYCLASE"/>
    <property type="match status" value="1"/>
</dbReference>
<dbReference type="SMART" id="SM00091">
    <property type="entry name" value="PAS"/>
    <property type="match status" value="1"/>
</dbReference>
<dbReference type="Gene3D" id="3.30.450.20">
    <property type="entry name" value="PAS domain"/>
    <property type="match status" value="1"/>
</dbReference>
<dbReference type="VEuPathDB" id="TrichDB:TRFO_38084"/>
<evidence type="ECO:0000259" key="7">
    <source>
        <dbReference type="PROSITE" id="PS50125"/>
    </source>
</evidence>
<evidence type="ECO:0000256" key="3">
    <source>
        <dbReference type="ARBA" id="ARBA00022741"/>
    </source>
</evidence>
<dbReference type="InterPro" id="IPR001054">
    <property type="entry name" value="A/G_cyclase"/>
</dbReference>
<keyword evidence="5" id="KW-0472">Membrane</keyword>
<dbReference type="InterPro" id="IPR050401">
    <property type="entry name" value="Cyclic_nucleotide_synthase"/>
</dbReference>
<gene>
    <name evidence="8" type="ORF">TRFO_38084</name>
</gene>
<dbReference type="InterPro" id="IPR035965">
    <property type="entry name" value="PAS-like_dom_sf"/>
</dbReference>
<sequence length="560" mass="63721">MGTLEVLESMTIELNYEGYIQTKVFAHRERIIKRIDNFIGYYHQARYGGMNEDQPPYYGLYDQIEETSASYQCENETSIQHTFNSHFACFSVDFQINMIEPFFINTVMPLYKNATQMISCRNLYMTNLRVVVVRCSDLFFYPMFKRIVANMRDIFNETIPTMTTPAAVLLAVCFIISALLFYQTIKTEEKLKFALSLLLHCPPDIVLQTSKIMDILSGDFHVKTNEGITHRTEFFDSVLKNIPDSVIVLNEQLNVQSINRATERIYGLRSDFVGQNVRTFFTSSNGHFSKNVENIFNSDMNSVDVEFKNENDNYYLHLTLLFFKNHTIIMTRDQTQNVSYNTLISEEKSKSDSLLASILPPKLISRVQNGEENISFSVQSASILFLDIVEFTPWCAANTASMIMSTLNLMFKYFDSNIATHSTLTKIKCIGDCYMAAGGIFAEVNQPAVHAKEIIEFGLEAIDSVRVINEQLKQTLRIRVGVNTGGPIVAGVLGIDKPTFEILGPAINMAQQMEHHGVPMQVHISRSSYELIYGCNFKVIERGQIEIKNGSVRTYLVEGK</sequence>
<dbReference type="InterPro" id="IPR000014">
    <property type="entry name" value="PAS"/>
</dbReference>
<evidence type="ECO:0000256" key="2">
    <source>
        <dbReference type="ARBA" id="ARBA00022692"/>
    </source>
</evidence>
<feature type="domain" description="Guanylate cyclase" evidence="7">
    <location>
        <begin position="382"/>
        <end position="514"/>
    </location>
</feature>
<protein>
    <submittedName>
        <fullName evidence="8">Adenylate and Guanylate cyclase catalytic domain containing protein</fullName>
    </submittedName>
</protein>
<comment type="caution">
    <text evidence="8">The sequence shown here is derived from an EMBL/GenBank/DDBJ whole genome shotgun (WGS) entry which is preliminary data.</text>
</comment>
<dbReference type="SMART" id="SM00044">
    <property type="entry name" value="CYCc"/>
    <property type="match status" value="1"/>
</dbReference>
<dbReference type="GO" id="GO:0004383">
    <property type="term" value="F:guanylate cyclase activity"/>
    <property type="evidence" value="ECO:0007669"/>
    <property type="project" value="TreeGrafter"/>
</dbReference>
<dbReference type="Proteomes" id="UP000179807">
    <property type="component" value="Unassembled WGS sequence"/>
</dbReference>
<reference evidence="8" key="1">
    <citation type="submission" date="2016-10" db="EMBL/GenBank/DDBJ databases">
        <authorList>
            <person name="Benchimol M."/>
            <person name="Almeida L.G."/>
            <person name="Vasconcelos A.T."/>
            <person name="Perreira-Neves A."/>
            <person name="Rosa I.A."/>
            <person name="Tasca T."/>
            <person name="Bogo M.R."/>
            <person name="de Souza W."/>
        </authorList>
    </citation>
    <scope>NUCLEOTIDE SEQUENCE [LARGE SCALE GENOMIC DNA]</scope>
    <source>
        <strain evidence="8">K</strain>
    </source>
</reference>
<keyword evidence="2" id="KW-0812">Transmembrane</keyword>
<dbReference type="GO" id="GO:0004016">
    <property type="term" value="F:adenylate cyclase activity"/>
    <property type="evidence" value="ECO:0007669"/>
    <property type="project" value="TreeGrafter"/>
</dbReference>